<dbReference type="PANTHER" id="PTHR32182">
    <property type="entry name" value="DNA REPLICATION AND REPAIR PROTEIN RECF"/>
    <property type="match status" value="1"/>
</dbReference>
<dbReference type="Pfam" id="PF02463">
    <property type="entry name" value="SMC_N"/>
    <property type="match status" value="1"/>
</dbReference>
<evidence type="ECO:0000256" key="1">
    <source>
        <dbReference type="ARBA" id="ARBA00023054"/>
    </source>
</evidence>
<keyword evidence="5" id="KW-1185">Reference proteome</keyword>
<accession>A0A848GAV6</accession>
<sequence length="933" mass="104655">MFHIKQLELVHWDYWRRFNLPLDAQIITIVGPNGSGKTTLLDALRTLFGLRCSGKRDFRRYVRRANRSFAWIRAVVANRPGSTGKRPFFPCLKDEVTLACRIRRAGGDWTRDYAIADGDVSIEALEAREDKVVEWVGYRDYQSRLAWGGLTPAIAKVLALEQGDTDKLCEYSPKALLELVFDVFGDKEVLDNYAAAREEQNNAEKELAALGLDLDRLRAQAEAKRLEADRFLEWKQLDDEARALGAEIVPRLEAGELARDIVLARDDIARARAEFQRGQDELAALKARSTGVEAEKAAAEAERKAARSRDLEAERQHLAAHDEVRDAEKLLAERSALRARLAREAGDAAVDLESAHAKADARLLHLQRQEREAIAAFEDKTAQLRATREHRGPPGDPEVNRFRKRLQEAGIAHRALAEIIEVTDPAWQGAVEAVLRPYRHVLLLEREQDRHAAWGLGEQERFRHFIVPELETAPPATRGALAEVIRFADAVPRWLADLLNRIQRVDDADAARRLPRETEWITRDGYHRERRGARHLGSPTEFHFGELARTARLKQLDADMHSLDARLREIRPQLDAAKEEADALRARLHGIEAAQLLAARAEAFDAAEAALPAARARLTAAIGARAEAKGDVERIEQSLRGIDIELDRRKRDIAALAGRVNQLAAEAAPRRGEQARRILRLRKLRRGMPAAWRDPHDNARLAEKYGDARGARAELERLRTRLGDGDWVTDDTVLTLASRLRADVAERESQYRERERHCNAARHITTEARAAYIAKLRATVRQYGKNLHALGELANVDVDCPLPHLENDDRALAGAGLEVRFDFDRKGAVGLNDGEASGGQQVMKSLILLIALLMDEARPGGFVFIDEPFAHLDIANIDRVGTFLRATRAQYLITTPVTHNANVFAPAQLTLVTRKKKPGDDWAPPIGLIQRAL</sequence>
<dbReference type="Gene3D" id="3.40.50.300">
    <property type="entry name" value="P-loop containing nucleotide triphosphate hydrolases"/>
    <property type="match status" value="2"/>
</dbReference>
<dbReference type="InterPro" id="IPR003395">
    <property type="entry name" value="RecF/RecN/SMC_N"/>
</dbReference>
<dbReference type="AlphaFoldDB" id="A0A848GAV6"/>
<name>A0A848GAV6_9RHOO</name>
<evidence type="ECO:0000256" key="2">
    <source>
        <dbReference type="SAM" id="Coils"/>
    </source>
</evidence>
<keyword evidence="1 2" id="KW-0175">Coiled coil</keyword>
<dbReference type="InterPro" id="IPR027417">
    <property type="entry name" value="P-loop_NTPase"/>
</dbReference>
<evidence type="ECO:0000313" key="5">
    <source>
        <dbReference type="Proteomes" id="UP000580043"/>
    </source>
</evidence>
<dbReference type="RefSeq" id="WP_169146201.1">
    <property type="nucleotide sequence ID" value="NZ_JABBGA010000009.1"/>
</dbReference>
<dbReference type="Proteomes" id="UP000580043">
    <property type="component" value="Unassembled WGS sequence"/>
</dbReference>
<feature type="coiled-coil region" evidence="2">
    <location>
        <begin position="567"/>
        <end position="594"/>
    </location>
</feature>
<dbReference type="GO" id="GO:0005524">
    <property type="term" value="F:ATP binding"/>
    <property type="evidence" value="ECO:0007669"/>
    <property type="project" value="InterPro"/>
</dbReference>
<evidence type="ECO:0000313" key="4">
    <source>
        <dbReference type="EMBL" id="NML26661.1"/>
    </source>
</evidence>
<feature type="domain" description="RecF/RecN/SMC N-terminal" evidence="3">
    <location>
        <begin position="4"/>
        <end position="904"/>
    </location>
</feature>
<dbReference type="GO" id="GO:0051276">
    <property type="term" value="P:chromosome organization"/>
    <property type="evidence" value="ECO:0007669"/>
    <property type="project" value="InterPro"/>
</dbReference>
<dbReference type="PANTHER" id="PTHR32182:SF0">
    <property type="entry name" value="DNA REPLICATION AND REPAIR PROTEIN RECF"/>
    <property type="match status" value="1"/>
</dbReference>
<dbReference type="InterPro" id="IPR036277">
    <property type="entry name" value="SMC_hinge_sf"/>
</dbReference>
<gene>
    <name evidence="4" type="ORF">HHL15_12975</name>
</gene>
<protein>
    <submittedName>
        <fullName evidence="4">AAA family ATPase</fullName>
    </submittedName>
</protein>
<dbReference type="GO" id="GO:0006302">
    <property type="term" value="P:double-strand break repair"/>
    <property type="evidence" value="ECO:0007669"/>
    <property type="project" value="TreeGrafter"/>
</dbReference>
<comment type="caution">
    <text evidence="4">The sequence shown here is derived from an EMBL/GenBank/DDBJ whole genome shotgun (WGS) entry which is preliminary data.</text>
</comment>
<dbReference type="SUPFAM" id="SSF52540">
    <property type="entry name" value="P-loop containing nucleoside triphosphate hydrolases"/>
    <property type="match status" value="1"/>
</dbReference>
<proteinExistence type="predicted"/>
<evidence type="ECO:0000259" key="3">
    <source>
        <dbReference type="Pfam" id="PF02463"/>
    </source>
</evidence>
<feature type="coiled-coil region" evidence="2">
    <location>
        <begin position="268"/>
        <end position="316"/>
    </location>
</feature>
<feature type="coiled-coil region" evidence="2">
    <location>
        <begin position="186"/>
        <end position="227"/>
    </location>
</feature>
<organism evidence="4 5">
    <name type="scientific">Zoogloea dura</name>
    <dbReference type="NCBI Taxonomy" id="2728840"/>
    <lineage>
        <taxon>Bacteria</taxon>
        <taxon>Pseudomonadati</taxon>
        <taxon>Pseudomonadota</taxon>
        <taxon>Betaproteobacteria</taxon>
        <taxon>Rhodocyclales</taxon>
        <taxon>Zoogloeaceae</taxon>
        <taxon>Zoogloea</taxon>
    </lineage>
</organism>
<dbReference type="GO" id="GO:0005694">
    <property type="term" value="C:chromosome"/>
    <property type="evidence" value="ECO:0007669"/>
    <property type="project" value="InterPro"/>
</dbReference>
<reference evidence="4 5" key="1">
    <citation type="submission" date="2020-04" db="EMBL/GenBank/DDBJ databases">
        <title>Zoogloea sp. G-4-1-14 isolated from soil.</title>
        <authorList>
            <person name="Dahal R.H."/>
        </authorList>
    </citation>
    <scope>NUCLEOTIDE SEQUENCE [LARGE SCALE GENOMIC DNA]</scope>
    <source>
        <strain evidence="4 5">G-4-1-14</strain>
    </source>
</reference>
<dbReference type="EMBL" id="JABBGA010000009">
    <property type="protein sequence ID" value="NML26661.1"/>
    <property type="molecule type" value="Genomic_DNA"/>
</dbReference>
<dbReference type="GO" id="GO:0000731">
    <property type="term" value="P:DNA synthesis involved in DNA repair"/>
    <property type="evidence" value="ECO:0007669"/>
    <property type="project" value="TreeGrafter"/>
</dbReference>
<dbReference type="SUPFAM" id="SSF75553">
    <property type="entry name" value="Smc hinge domain"/>
    <property type="match status" value="1"/>
</dbReference>